<evidence type="ECO:0000313" key="2">
    <source>
        <dbReference type="Proteomes" id="UP001305414"/>
    </source>
</evidence>
<comment type="caution">
    <text evidence="1">The sequence shown here is derived from an EMBL/GenBank/DDBJ whole genome shotgun (WGS) entry which is preliminary data.</text>
</comment>
<reference evidence="1 2" key="1">
    <citation type="submission" date="2023-10" db="EMBL/GenBank/DDBJ databases">
        <title>Draft genome sequence of Xylaria bambusicola isolate GMP-LS, the root and basal stem rot pathogen of sugarcane in Indonesia.</title>
        <authorList>
            <person name="Selvaraj P."/>
            <person name="Muralishankar V."/>
            <person name="Muruganantham S."/>
            <person name="Sp S."/>
            <person name="Haryani S."/>
            <person name="Lau K.J.X."/>
            <person name="Naqvi N.I."/>
        </authorList>
    </citation>
    <scope>NUCLEOTIDE SEQUENCE [LARGE SCALE GENOMIC DNA]</scope>
    <source>
        <strain evidence="1">GMP-LS</strain>
    </source>
</reference>
<gene>
    <name evidence="1" type="ORF">RRF57_010406</name>
</gene>
<dbReference type="Proteomes" id="UP001305414">
    <property type="component" value="Unassembled WGS sequence"/>
</dbReference>
<sequence length="174" mass="19537">MYPDSLCFSPKGRELKYSHCNDESSTKSPAVLTLRLPDTYPLAGFPEIVSATGHHKEDLWPATQAVFSSTEAPLGEEVLDVLLLAFRDLVSSREGPDQNVTVQATRETESQRTSALVNRTVIIWLHHLLNTNKYKLALIPQRRPRKSLLSRNLVIQGCLSFPETKGLSSCIYWN</sequence>
<accession>A0AAN7US97</accession>
<dbReference type="EMBL" id="JAWHQM010000043">
    <property type="protein sequence ID" value="KAK5634693.1"/>
    <property type="molecule type" value="Genomic_DNA"/>
</dbReference>
<evidence type="ECO:0008006" key="3">
    <source>
        <dbReference type="Google" id="ProtNLM"/>
    </source>
</evidence>
<protein>
    <recommendedName>
        <fullName evidence="3">RWD domain-containing protein</fullName>
    </recommendedName>
</protein>
<evidence type="ECO:0000313" key="1">
    <source>
        <dbReference type="EMBL" id="KAK5634693.1"/>
    </source>
</evidence>
<keyword evidence="2" id="KW-1185">Reference proteome</keyword>
<dbReference type="CDD" id="cd11605">
    <property type="entry name" value="RWD_DRWD_ELF-like"/>
    <property type="match status" value="1"/>
</dbReference>
<dbReference type="AlphaFoldDB" id="A0AAN7US97"/>
<proteinExistence type="predicted"/>
<organism evidence="1 2">
    <name type="scientific">Xylaria bambusicola</name>
    <dbReference type="NCBI Taxonomy" id="326684"/>
    <lineage>
        <taxon>Eukaryota</taxon>
        <taxon>Fungi</taxon>
        <taxon>Dikarya</taxon>
        <taxon>Ascomycota</taxon>
        <taxon>Pezizomycotina</taxon>
        <taxon>Sordariomycetes</taxon>
        <taxon>Xylariomycetidae</taxon>
        <taxon>Xylariales</taxon>
        <taxon>Xylariaceae</taxon>
        <taxon>Xylaria</taxon>
    </lineage>
</organism>
<name>A0AAN7US97_9PEZI</name>